<proteinExistence type="inferred from homology"/>
<evidence type="ECO:0000256" key="1">
    <source>
        <dbReference type="ARBA" id="ARBA00004651"/>
    </source>
</evidence>
<evidence type="ECO:0000256" key="2">
    <source>
        <dbReference type="ARBA" id="ARBA00022475"/>
    </source>
</evidence>
<dbReference type="GO" id="GO:0006935">
    <property type="term" value="P:chemotaxis"/>
    <property type="evidence" value="ECO:0007669"/>
    <property type="project" value="UniProtKB-KW"/>
</dbReference>
<dbReference type="PANTHER" id="PTHR43531">
    <property type="entry name" value="PROTEIN ICFG"/>
    <property type="match status" value="1"/>
</dbReference>
<dbReference type="InterPro" id="IPR003660">
    <property type="entry name" value="HAMP_dom"/>
</dbReference>
<feature type="transmembrane region" description="Helical" evidence="10">
    <location>
        <begin position="6"/>
        <end position="24"/>
    </location>
</feature>
<dbReference type="CDD" id="cd06225">
    <property type="entry name" value="HAMP"/>
    <property type="match status" value="1"/>
</dbReference>
<dbReference type="AlphaFoldDB" id="A0A975BY04"/>
<dbReference type="EMBL" id="CP061800">
    <property type="protein sequence ID" value="QTA93408.1"/>
    <property type="molecule type" value="Genomic_DNA"/>
</dbReference>
<dbReference type="PRINTS" id="PR00260">
    <property type="entry name" value="CHEMTRNSDUCR"/>
</dbReference>
<keyword evidence="3" id="KW-0145">Chemotaxis</keyword>
<dbReference type="PANTHER" id="PTHR43531:SF11">
    <property type="entry name" value="METHYL-ACCEPTING CHEMOTAXIS PROTEIN 3"/>
    <property type="match status" value="1"/>
</dbReference>
<dbReference type="InterPro" id="IPR004090">
    <property type="entry name" value="Chemotax_Me-accpt_rcpt"/>
</dbReference>
<protein>
    <submittedName>
        <fullName evidence="13">Methyl-accepting chemotaxis protein domain-containing protein, single Cache and HAMP domain-containing protein</fullName>
    </submittedName>
</protein>
<reference evidence="13" key="1">
    <citation type="journal article" date="2021" name="Microb. Physiol.">
        <title>Proteogenomic Insights into the Physiology of Marine, Sulfate-Reducing, Filamentous Desulfonema limicola and Desulfonema magnum.</title>
        <authorList>
            <person name="Schnaars V."/>
            <person name="Wohlbrand L."/>
            <person name="Scheve S."/>
            <person name="Hinrichs C."/>
            <person name="Reinhardt R."/>
            <person name="Rabus R."/>
        </authorList>
    </citation>
    <scope>NUCLEOTIDE SEQUENCE</scope>
    <source>
        <strain evidence="13">4be13</strain>
    </source>
</reference>
<evidence type="ECO:0000313" key="14">
    <source>
        <dbReference type="Proteomes" id="UP000663722"/>
    </source>
</evidence>
<keyword evidence="8" id="KW-0807">Transducer</keyword>
<evidence type="ECO:0000256" key="6">
    <source>
        <dbReference type="ARBA" id="ARBA00023136"/>
    </source>
</evidence>
<dbReference type="GO" id="GO:0007165">
    <property type="term" value="P:signal transduction"/>
    <property type="evidence" value="ECO:0007669"/>
    <property type="project" value="UniProtKB-KW"/>
</dbReference>
<dbReference type="KEGG" id="dmm:dnm_095080"/>
<dbReference type="Pfam" id="PF17200">
    <property type="entry name" value="sCache_2"/>
    <property type="match status" value="1"/>
</dbReference>
<evidence type="ECO:0000259" key="12">
    <source>
        <dbReference type="PROSITE" id="PS50885"/>
    </source>
</evidence>
<dbReference type="SMART" id="SM00304">
    <property type="entry name" value="HAMP"/>
    <property type="match status" value="1"/>
</dbReference>
<dbReference type="PROSITE" id="PS50885">
    <property type="entry name" value="HAMP"/>
    <property type="match status" value="1"/>
</dbReference>
<organism evidence="13 14">
    <name type="scientific">Desulfonema magnum</name>
    <dbReference type="NCBI Taxonomy" id="45655"/>
    <lineage>
        <taxon>Bacteria</taxon>
        <taxon>Pseudomonadati</taxon>
        <taxon>Thermodesulfobacteriota</taxon>
        <taxon>Desulfobacteria</taxon>
        <taxon>Desulfobacterales</taxon>
        <taxon>Desulfococcaceae</taxon>
        <taxon>Desulfonema</taxon>
    </lineage>
</organism>
<dbReference type="SMART" id="SM00283">
    <property type="entry name" value="MA"/>
    <property type="match status" value="1"/>
</dbReference>
<feature type="region of interest" description="Disordered" evidence="9">
    <location>
        <begin position="548"/>
        <end position="573"/>
    </location>
</feature>
<dbReference type="Pfam" id="PF00672">
    <property type="entry name" value="HAMP"/>
    <property type="match status" value="1"/>
</dbReference>
<feature type="compositionally biased region" description="Basic and acidic residues" evidence="9">
    <location>
        <begin position="563"/>
        <end position="573"/>
    </location>
</feature>
<evidence type="ECO:0000256" key="8">
    <source>
        <dbReference type="PROSITE-ProRule" id="PRU00284"/>
    </source>
</evidence>
<dbReference type="Proteomes" id="UP000663722">
    <property type="component" value="Chromosome"/>
</dbReference>
<dbReference type="Gene3D" id="1.10.287.950">
    <property type="entry name" value="Methyl-accepting chemotaxis protein"/>
    <property type="match status" value="1"/>
</dbReference>
<dbReference type="Gene3D" id="3.30.450.20">
    <property type="entry name" value="PAS domain"/>
    <property type="match status" value="1"/>
</dbReference>
<dbReference type="GO" id="GO:0004888">
    <property type="term" value="F:transmembrane signaling receptor activity"/>
    <property type="evidence" value="ECO:0007669"/>
    <property type="project" value="InterPro"/>
</dbReference>
<dbReference type="SUPFAM" id="SSF58104">
    <property type="entry name" value="Methyl-accepting chemotaxis protein (MCP) signaling domain"/>
    <property type="match status" value="1"/>
</dbReference>
<evidence type="ECO:0000256" key="4">
    <source>
        <dbReference type="ARBA" id="ARBA00022692"/>
    </source>
</evidence>
<accession>A0A975BY04</accession>
<dbReference type="Pfam" id="PF00015">
    <property type="entry name" value="MCPsignal"/>
    <property type="match status" value="1"/>
</dbReference>
<dbReference type="GO" id="GO:0005886">
    <property type="term" value="C:plasma membrane"/>
    <property type="evidence" value="ECO:0007669"/>
    <property type="project" value="UniProtKB-SubCell"/>
</dbReference>
<evidence type="ECO:0000313" key="13">
    <source>
        <dbReference type="EMBL" id="QTA93408.1"/>
    </source>
</evidence>
<name>A0A975BY04_9BACT</name>
<dbReference type="PROSITE" id="PS50111">
    <property type="entry name" value="CHEMOTAXIS_TRANSDUC_2"/>
    <property type="match status" value="1"/>
</dbReference>
<gene>
    <name evidence="13" type="ORF">dnm_095080</name>
</gene>
<dbReference type="InterPro" id="IPR033480">
    <property type="entry name" value="sCache_2"/>
</dbReference>
<feature type="transmembrane region" description="Helical" evidence="10">
    <location>
        <begin position="199"/>
        <end position="217"/>
    </location>
</feature>
<evidence type="ECO:0000256" key="9">
    <source>
        <dbReference type="SAM" id="MobiDB-lite"/>
    </source>
</evidence>
<evidence type="ECO:0000256" key="3">
    <source>
        <dbReference type="ARBA" id="ARBA00022500"/>
    </source>
</evidence>
<dbReference type="InterPro" id="IPR004089">
    <property type="entry name" value="MCPsignal_dom"/>
</dbReference>
<keyword evidence="5 10" id="KW-1133">Transmembrane helix</keyword>
<comment type="subcellular location">
    <subcellularLocation>
        <location evidence="1">Cell membrane</location>
        <topology evidence="1">Multi-pass membrane protein</topology>
    </subcellularLocation>
</comment>
<feature type="domain" description="Methyl-accepting transducer" evidence="11">
    <location>
        <begin position="276"/>
        <end position="491"/>
    </location>
</feature>
<keyword evidence="6 10" id="KW-0472">Membrane</keyword>
<sequence length="573" mass="64503">MMMFVSIILSVSILSMFMICYSIAKKEIIDAKGEMFARICKDVLGFIELQDERVGNGEISLQTAQDEVREYVNGPKLQDRSRDASKSRMNLNFSGKEKDPYMYVWGLDSKGNIVMHPFNTESTSAWDLNIDGKYTTRDSWGNPKRTGFLFRELWQNPGEPVYTFLAYQLHYEPWDWIIGAGGRDEVFYKEIKKKLMYRFLLAAVILFSISSVVGYWLSNKISKPLINLADNARQISEGNLNVEIQLKQNNEIGDLATSFNSMIKKLKETVLSIMESAENVSDGSEQISMRSQQIAEGANQQAASSEEISSSIEELSATIEQNAENAKHTEEMAAKAEHSIIEGQKATENTLETMLKISEKIMIIDEIAIKTDMLSINASIEAARAGEFGKGFSVVAQQIKKLAEKSRKAANIIINLVNSSVGISENAKMILSQAVPDVQNTAKLVQEIAASSIEQNETANQINEVIQEFNLVVQQNSASSEDLSACSEELSGQSRCLKDAVRFFNLEDNIKINDISQIEDKVMKTISETFQNIKTDNFELTITPKEHQNNMKKQNEINMEPDESIKDYEFEKY</sequence>
<evidence type="ECO:0000256" key="10">
    <source>
        <dbReference type="SAM" id="Phobius"/>
    </source>
</evidence>
<feature type="region of interest" description="Disordered" evidence="9">
    <location>
        <begin position="282"/>
        <end position="310"/>
    </location>
</feature>
<evidence type="ECO:0000256" key="5">
    <source>
        <dbReference type="ARBA" id="ARBA00022989"/>
    </source>
</evidence>
<keyword evidence="4 10" id="KW-0812">Transmembrane</keyword>
<comment type="similarity">
    <text evidence="7">Belongs to the methyl-accepting chemotaxis (MCP) protein family.</text>
</comment>
<dbReference type="InterPro" id="IPR051310">
    <property type="entry name" value="MCP_chemotaxis"/>
</dbReference>
<dbReference type="SMART" id="SM01049">
    <property type="entry name" value="Cache_2"/>
    <property type="match status" value="1"/>
</dbReference>
<feature type="compositionally biased region" description="Polar residues" evidence="9">
    <location>
        <begin position="282"/>
        <end position="301"/>
    </location>
</feature>
<evidence type="ECO:0000256" key="7">
    <source>
        <dbReference type="ARBA" id="ARBA00029447"/>
    </source>
</evidence>
<keyword evidence="2" id="KW-1003">Cell membrane</keyword>
<keyword evidence="14" id="KW-1185">Reference proteome</keyword>
<evidence type="ECO:0000259" key="11">
    <source>
        <dbReference type="PROSITE" id="PS50111"/>
    </source>
</evidence>
<feature type="domain" description="HAMP" evidence="12">
    <location>
        <begin position="219"/>
        <end position="271"/>
    </location>
</feature>